<feature type="region of interest" description="Disordered" evidence="1">
    <location>
        <begin position="500"/>
        <end position="548"/>
    </location>
</feature>
<gene>
    <name evidence="3" type="ORF">AJ80_09826</name>
</gene>
<keyword evidence="2" id="KW-1133">Transmembrane helix</keyword>
<proteinExistence type="predicted"/>
<protein>
    <recommendedName>
        <fullName evidence="5">MARVEL domain-containing protein</fullName>
    </recommendedName>
</protein>
<sequence>MPSSQSSGDLADHSPVSPIDVVNTSRSKRLSFPKPKKSVDFYEKSSSHSKAPSLKSPRTPRFAEATSVYSPIDPAGRSPFADPLPMSGQQESSALKPADSVPNVSDVGFGYVADNEPARHAIYPDQPQTANGPPKSPLKSALKTPGTPGRALNPLSPTFREEQILEHHESSTEKEQVKDVKVKTRVRMAKMLLRGVNFSCSLIILALVASSLTIFNTTRNLASKNSFTPWATNTNPWAQILVLVIACISLLFCVGVFIGYCRGGHGRAEKVAVYYTVFAACFFVFSIVMWVVAAAVLQNSKNSGDDKDLWGWACKDSTRRKLYEDEVNYSLVCRMQDWSLICCIIEIIIEIITIAIYAVVFYRFYSKRKLRKSMDVRDKARSDLYLAQLRSQSAPNTPGFPRSPGAPFTPISPMDPHSAAEKGQGYYTTQYAVPQSPTSAVPTQQQPFQLQAPPIRIQAATPSISQSGFSPQSPTNFERVNEHITAAPGEQTYDAVPIPGAYASPLTSPTFAPQSLQLQTQNQQGQGNIIAPGTAVTTNSPVGPRDAS</sequence>
<name>A0A2B7WIK5_POLH7</name>
<feature type="compositionally biased region" description="Basic residues" evidence="1">
    <location>
        <begin position="26"/>
        <end position="36"/>
    </location>
</feature>
<feature type="region of interest" description="Disordered" evidence="1">
    <location>
        <begin position="392"/>
        <end position="420"/>
    </location>
</feature>
<keyword evidence="2" id="KW-0472">Membrane</keyword>
<dbReference type="AlphaFoldDB" id="A0A2B7WIK5"/>
<evidence type="ECO:0000313" key="3">
    <source>
        <dbReference type="EMBL" id="PGG96464.1"/>
    </source>
</evidence>
<feature type="transmembrane region" description="Helical" evidence="2">
    <location>
        <begin position="191"/>
        <end position="217"/>
    </location>
</feature>
<feature type="transmembrane region" description="Helical" evidence="2">
    <location>
        <begin position="338"/>
        <end position="365"/>
    </location>
</feature>
<feature type="compositionally biased region" description="Basic and acidic residues" evidence="1">
    <location>
        <begin position="37"/>
        <end position="46"/>
    </location>
</feature>
<dbReference type="EMBL" id="PDNA01000360">
    <property type="protein sequence ID" value="PGG96464.1"/>
    <property type="molecule type" value="Genomic_DNA"/>
</dbReference>
<evidence type="ECO:0008006" key="5">
    <source>
        <dbReference type="Google" id="ProtNLM"/>
    </source>
</evidence>
<evidence type="ECO:0000256" key="1">
    <source>
        <dbReference type="SAM" id="MobiDB-lite"/>
    </source>
</evidence>
<organism evidence="3 4">
    <name type="scientific">Polytolypa hystricis (strain UAMH7299)</name>
    <dbReference type="NCBI Taxonomy" id="1447883"/>
    <lineage>
        <taxon>Eukaryota</taxon>
        <taxon>Fungi</taxon>
        <taxon>Dikarya</taxon>
        <taxon>Ascomycota</taxon>
        <taxon>Pezizomycotina</taxon>
        <taxon>Eurotiomycetes</taxon>
        <taxon>Eurotiomycetidae</taxon>
        <taxon>Onygenales</taxon>
        <taxon>Onygenales incertae sedis</taxon>
        <taxon>Polytolypa</taxon>
    </lineage>
</organism>
<feature type="compositionally biased region" description="Low complexity" evidence="1">
    <location>
        <begin position="514"/>
        <end position="528"/>
    </location>
</feature>
<evidence type="ECO:0000313" key="4">
    <source>
        <dbReference type="Proteomes" id="UP000224634"/>
    </source>
</evidence>
<feature type="transmembrane region" description="Helical" evidence="2">
    <location>
        <begin position="237"/>
        <end position="260"/>
    </location>
</feature>
<dbReference type="PANTHER" id="PTHR42069:SF1">
    <property type="entry name" value="MARVEL DOMAIN-CONTAINING PROTEIN"/>
    <property type="match status" value="1"/>
</dbReference>
<reference evidence="3 4" key="1">
    <citation type="submission" date="2017-10" db="EMBL/GenBank/DDBJ databases">
        <title>Comparative genomics in systemic dimorphic fungi from Ajellomycetaceae.</title>
        <authorList>
            <person name="Munoz J.F."/>
            <person name="Mcewen J.G."/>
            <person name="Clay O.K."/>
            <person name="Cuomo C.A."/>
        </authorList>
    </citation>
    <scope>NUCLEOTIDE SEQUENCE [LARGE SCALE GENOMIC DNA]</scope>
    <source>
        <strain evidence="3 4">UAMH7299</strain>
    </source>
</reference>
<feature type="region of interest" description="Disordered" evidence="1">
    <location>
        <begin position="1"/>
        <end position="100"/>
    </location>
</feature>
<keyword evidence="4" id="KW-1185">Reference proteome</keyword>
<keyword evidence="2" id="KW-0812">Transmembrane</keyword>
<dbReference type="OrthoDB" id="5420724at2759"/>
<accession>A0A2B7WIK5</accession>
<dbReference type="Proteomes" id="UP000224634">
    <property type="component" value="Unassembled WGS sequence"/>
</dbReference>
<evidence type="ECO:0000256" key="2">
    <source>
        <dbReference type="SAM" id="Phobius"/>
    </source>
</evidence>
<dbReference type="PANTHER" id="PTHR42069">
    <property type="entry name" value="HYPHAL ANASTAMOSIS-8 PROTEIN"/>
    <property type="match status" value="1"/>
</dbReference>
<dbReference type="STRING" id="1447883.A0A2B7WIK5"/>
<feature type="region of interest" description="Disordered" evidence="1">
    <location>
        <begin position="123"/>
        <end position="155"/>
    </location>
</feature>
<comment type="caution">
    <text evidence="3">The sequence shown here is derived from an EMBL/GenBank/DDBJ whole genome shotgun (WGS) entry which is preliminary data.</text>
</comment>
<feature type="transmembrane region" description="Helical" evidence="2">
    <location>
        <begin position="272"/>
        <end position="297"/>
    </location>
</feature>